<proteinExistence type="predicted"/>
<dbReference type="InterPro" id="IPR013078">
    <property type="entry name" value="His_Pase_superF_clade-1"/>
</dbReference>
<evidence type="ECO:0000256" key="3">
    <source>
        <dbReference type="SAM" id="MobiDB-lite"/>
    </source>
</evidence>
<feature type="compositionally biased region" description="Basic residues" evidence="3">
    <location>
        <begin position="21"/>
        <end position="36"/>
    </location>
</feature>
<evidence type="ECO:0000313" key="4">
    <source>
        <dbReference type="EMBL" id="AZQ35845.1"/>
    </source>
</evidence>
<feature type="active site" description="Tele-phosphohistidine intermediate" evidence="1">
    <location>
        <position position="64"/>
    </location>
</feature>
<organism evidence="4 5">
    <name type="scientific">Streptomyces cyaneochromogenes</name>
    <dbReference type="NCBI Taxonomy" id="2496836"/>
    <lineage>
        <taxon>Bacteria</taxon>
        <taxon>Bacillati</taxon>
        <taxon>Actinomycetota</taxon>
        <taxon>Actinomycetes</taxon>
        <taxon>Kitasatosporales</taxon>
        <taxon>Streptomycetaceae</taxon>
        <taxon>Streptomyces</taxon>
    </lineage>
</organism>
<name>A0A3Q9ETT1_9ACTN</name>
<accession>A0A3Q9ETT1</accession>
<dbReference type="PANTHER" id="PTHR48100:SF62">
    <property type="entry name" value="GLUCOSYL-3-PHOSPHOGLYCERATE PHOSPHATASE"/>
    <property type="match status" value="1"/>
</dbReference>
<dbReference type="PANTHER" id="PTHR48100">
    <property type="entry name" value="BROAD-SPECIFICITY PHOSPHATASE YOR283W-RELATED"/>
    <property type="match status" value="1"/>
</dbReference>
<dbReference type="InterPro" id="IPR050275">
    <property type="entry name" value="PGM_Phosphatase"/>
</dbReference>
<feature type="active site" description="Proton donor/acceptor" evidence="1">
    <location>
        <position position="140"/>
    </location>
</feature>
<dbReference type="Pfam" id="PF00300">
    <property type="entry name" value="His_Phos_1"/>
    <property type="match status" value="1"/>
</dbReference>
<evidence type="ECO:0000256" key="1">
    <source>
        <dbReference type="PIRSR" id="PIRSR613078-1"/>
    </source>
</evidence>
<dbReference type="AlphaFoldDB" id="A0A3Q9ETT1"/>
<dbReference type="EMBL" id="CP034539">
    <property type="protein sequence ID" value="AZQ35845.1"/>
    <property type="molecule type" value="Genomic_DNA"/>
</dbReference>
<dbReference type="GO" id="GO:0005737">
    <property type="term" value="C:cytoplasm"/>
    <property type="evidence" value="ECO:0007669"/>
    <property type="project" value="TreeGrafter"/>
</dbReference>
<dbReference type="SUPFAM" id="SSF53254">
    <property type="entry name" value="Phosphoglycerate mutase-like"/>
    <property type="match status" value="1"/>
</dbReference>
<dbReference type="Gene3D" id="3.40.50.1240">
    <property type="entry name" value="Phosphoglycerate mutase-like"/>
    <property type="match status" value="1"/>
</dbReference>
<dbReference type="InterPro" id="IPR029033">
    <property type="entry name" value="His_PPase_superfam"/>
</dbReference>
<dbReference type="GO" id="GO:0016791">
    <property type="term" value="F:phosphatase activity"/>
    <property type="evidence" value="ECO:0007669"/>
    <property type="project" value="TreeGrafter"/>
</dbReference>
<dbReference type="Proteomes" id="UP000280298">
    <property type="component" value="Chromosome"/>
</dbReference>
<sequence>MPHHQRPGPQLLRLVADPGHRRGRRPERGRGHHRRHGEADRRRTGPLREDREVSDATTLVLLRHGETLLTPERRLSGSGGSNPGLSPAGRRQAEAVAEALARRGGIAAVVTSPMRRCQETARSVAARLGLSVRVDRDLREADFGAWEGLTFTEVRERHPDDLSAWFASPETPPTGAGETMQQVTRRVAAVRDGLLAQHVGATVLVVSHVGPLRTLLRLALQAPPHGLFRMEVAAASLSTVTYDEDGTATVRALNDTHHLN</sequence>
<feature type="region of interest" description="Disordered" evidence="3">
    <location>
        <begin position="1"/>
        <end position="93"/>
    </location>
</feature>
<dbReference type="OrthoDB" id="5296884at2"/>
<reference evidence="4 5" key="1">
    <citation type="journal article" date="2019" name="Int. J. Syst. Evol. Microbiol.">
        <title>Streptomyces cyaneochromogenes sp. nov., a blue pigment-producing actinomycete from manganese-contaminated soil.</title>
        <authorList>
            <person name="Tang X."/>
            <person name="Zhao J."/>
            <person name="Li K."/>
            <person name="Chen Z."/>
            <person name="Sun Y."/>
            <person name="Gao J."/>
        </authorList>
    </citation>
    <scope>NUCLEOTIDE SEQUENCE [LARGE SCALE GENOMIC DNA]</scope>
    <source>
        <strain evidence="4 5">MK-45</strain>
    </source>
</reference>
<feature type="compositionally biased region" description="Basic and acidic residues" evidence="3">
    <location>
        <begin position="63"/>
        <end position="75"/>
    </location>
</feature>
<dbReference type="KEGG" id="scya:EJ357_22080"/>
<dbReference type="SMART" id="SM00855">
    <property type="entry name" value="PGAM"/>
    <property type="match status" value="1"/>
</dbReference>
<evidence type="ECO:0000256" key="2">
    <source>
        <dbReference type="PIRSR" id="PIRSR613078-2"/>
    </source>
</evidence>
<feature type="binding site" evidence="2">
    <location>
        <position position="116"/>
    </location>
    <ligand>
        <name>substrate</name>
    </ligand>
</feature>
<protein>
    <submittedName>
        <fullName evidence="4">Histidine phosphatase family protein</fullName>
    </submittedName>
</protein>
<evidence type="ECO:0000313" key="5">
    <source>
        <dbReference type="Proteomes" id="UP000280298"/>
    </source>
</evidence>
<gene>
    <name evidence="4" type="ORF">EJ357_22080</name>
</gene>
<feature type="compositionally biased region" description="Basic and acidic residues" evidence="3">
    <location>
        <begin position="37"/>
        <end position="54"/>
    </location>
</feature>
<dbReference type="CDD" id="cd07067">
    <property type="entry name" value="HP_PGM_like"/>
    <property type="match status" value="1"/>
</dbReference>
<keyword evidence="5" id="KW-1185">Reference proteome</keyword>